<gene>
    <name evidence="2" type="ORF">FB467_0618</name>
</gene>
<dbReference type="RefSeq" id="WP_141783796.1">
    <property type="nucleotide sequence ID" value="NZ_BAAAIK010000003.1"/>
</dbReference>
<feature type="transmembrane region" description="Helical" evidence="1">
    <location>
        <begin position="641"/>
        <end position="662"/>
    </location>
</feature>
<feature type="transmembrane region" description="Helical" evidence="1">
    <location>
        <begin position="398"/>
        <end position="421"/>
    </location>
</feature>
<keyword evidence="1" id="KW-0812">Transmembrane</keyword>
<dbReference type="EMBL" id="VFOP01000001">
    <property type="protein sequence ID" value="TQL49543.1"/>
    <property type="molecule type" value="Genomic_DNA"/>
</dbReference>
<evidence type="ECO:0000256" key="1">
    <source>
        <dbReference type="SAM" id="Phobius"/>
    </source>
</evidence>
<feature type="transmembrane region" description="Helical" evidence="1">
    <location>
        <begin position="552"/>
        <end position="572"/>
    </location>
</feature>
<evidence type="ECO:0000313" key="3">
    <source>
        <dbReference type="Proteomes" id="UP000319516"/>
    </source>
</evidence>
<protein>
    <submittedName>
        <fullName evidence="2">Uncharacterized protein</fullName>
    </submittedName>
</protein>
<organism evidence="2 3">
    <name type="scientific">Ornithinicoccus hortensis</name>
    <dbReference type="NCBI Taxonomy" id="82346"/>
    <lineage>
        <taxon>Bacteria</taxon>
        <taxon>Bacillati</taxon>
        <taxon>Actinomycetota</taxon>
        <taxon>Actinomycetes</taxon>
        <taxon>Micrococcales</taxon>
        <taxon>Intrasporangiaceae</taxon>
        <taxon>Ornithinicoccus</taxon>
    </lineage>
</organism>
<reference evidence="2 3" key="1">
    <citation type="submission" date="2019-06" db="EMBL/GenBank/DDBJ databases">
        <title>Sequencing the genomes of 1000 actinobacteria strains.</title>
        <authorList>
            <person name="Klenk H.-P."/>
        </authorList>
    </citation>
    <scope>NUCLEOTIDE SEQUENCE [LARGE SCALE GENOMIC DNA]</scope>
    <source>
        <strain evidence="2 3">DSM 12335</strain>
    </source>
</reference>
<feature type="transmembrane region" description="Helical" evidence="1">
    <location>
        <begin position="668"/>
        <end position="687"/>
    </location>
</feature>
<feature type="transmembrane region" description="Helical" evidence="1">
    <location>
        <begin position="369"/>
        <end position="392"/>
    </location>
</feature>
<keyword evidence="3" id="KW-1185">Reference proteome</keyword>
<keyword evidence="1" id="KW-1133">Transmembrane helix</keyword>
<dbReference type="AlphaFoldDB" id="A0A542YN59"/>
<feature type="transmembrane region" description="Helical" evidence="1">
    <location>
        <begin position="342"/>
        <end position="362"/>
    </location>
</feature>
<feature type="transmembrane region" description="Helical" evidence="1">
    <location>
        <begin position="608"/>
        <end position="629"/>
    </location>
</feature>
<comment type="caution">
    <text evidence="2">The sequence shown here is derived from an EMBL/GenBank/DDBJ whole genome shotgun (WGS) entry which is preliminary data.</text>
</comment>
<keyword evidence="1" id="KW-0472">Membrane</keyword>
<feature type="transmembrane region" description="Helical" evidence="1">
    <location>
        <begin position="502"/>
        <end position="521"/>
    </location>
</feature>
<feature type="transmembrane region" description="Helical" evidence="1">
    <location>
        <begin position="527"/>
        <end position="545"/>
    </location>
</feature>
<dbReference type="Proteomes" id="UP000319516">
    <property type="component" value="Unassembled WGS sequence"/>
</dbReference>
<accession>A0A542YN59</accession>
<sequence length="701" mass="70558">MTLLPGRRFAWALLAAVLGALVVGGVGSAAGLGYPSDSAVPLRGSGSGPVVVVGVPGLEWTDITPEDTPTLDGWRREGATGVLVVRGAHPLTCAADGWLTLGAGQRAAADLPGGGAGVCGPQGITLEEGTPLPGWETWLERTAARPLDAQLGTLADALATGGSGCVSAYGPLAAVGAADPVGEVRDVGPSLPEWDGRLSECSVHLVDGATGLADPETIADEGAAPAALDAELARVSAAWPEDTVVVVAGLSDTGTTPALRAVLVTGYEGPAGMLGSTSTRQWGMVATPDLTATVLTLAGATAGDGLPDAVAGQPVSVLDRGAAERLDRDLGVAAAASMVQQLAGPVLGALLVVFLAALVLAVRRSRTGAAVVATAAAAIPVSTFLAGLLPWWRPDSWVVAGVLLGLVILLWSALITAVAWSGPWRRTVVGPPAVVSAVTVAVLSLDVVWGGRLGLIGLLGVQPVVAGRFYGMGNVGFGIVAAAVLLLAAFLAAALGRGRTAAVVVLVLGAAVAVVDGWPGWGADFGGVPAILVSAGLLSLAAAGVRLTPLRFLLIGAAAAAVSTVLMVLDWLRPPEQRTHLGAFAQDVVDGTAWTVVLRKLDNSLGILVHYPVSWVAVLLLAAVVWGLARPDSPPGRLLAPLWQVPMLYAGSLALVVCWVIGWGLNDSGIAIVGIGLAIVVATLLAVRLRLDPGTGDPAHR</sequence>
<name>A0A542YN59_9MICO</name>
<feature type="transmembrane region" description="Helical" evidence="1">
    <location>
        <begin position="433"/>
        <end position="455"/>
    </location>
</feature>
<proteinExistence type="predicted"/>
<dbReference type="OrthoDB" id="3264110at2"/>
<evidence type="ECO:0000313" key="2">
    <source>
        <dbReference type="EMBL" id="TQL49543.1"/>
    </source>
</evidence>
<feature type="transmembrane region" description="Helical" evidence="1">
    <location>
        <begin position="475"/>
        <end position="495"/>
    </location>
</feature>